<dbReference type="STRING" id="1965070.A0A443Q7M4"/>
<dbReference type="InterPro" id="IPR039527">
    <property type="entry name" value="PIGG/GPI7"/>
</dbReference>
<dbReference type="SUPFAM" id="SSF53649">
    <property type="entry name" value="Alkaline phosphatase-like"/>
    <property type="match status" value="1"/>
</dbReference>
<dbReference type="AlphaFoldDB" id="A0A443Q7M4"/>
<dbReference type="InterPro" id="IPR017850">
    <property type="entry name" value="Alkaline_phosphatase_core_sf"/>
</dbReference>
<comment type="caution">
    <text evidence="5">The sequence shown here is derived from an EMBL/GenBank/DDBJ whole genome shotgun (WGS) entry which is preliminary data.</text>
</comment>
<comment type="similarity">
    <text evidence="2">Belongs to the sulfatase family.</text>
</comment>
<keyword evidence="3" id="KW-0812">Transmembrane</keyword>
<evidence type="ECO:0000259" key="4">
    <source>
        <dbReference type="Pfam" id="PF00884"/>
    </source>
</evidence>
<dbReference type="InterPro" id="IPR000917">
    <property type="entry name" value="Sulfatase_N"/>
</dbReference>
<sequence>VDHLGHSHGRFHALMKEKLLEMDKVIEFLLKSIQNENERYLIVLTSDHGMKNNGGHGDNTPMEIETPLIFIDSKQLQSKYQKSNSERVDQLDIVNTISALLGLPFPRRSKGRIIESVLSSFGANADDHICKLYENAVHLFKLSTQIKQNDKEKKNTLKSYSKVINHLQPKLITSGLKPSLNFLYLGLSFMFFSLLFLLITFVTNSYINLLPTSQTCFITTVAYASIVFNAIAASATSFIFVESESWNFWAQTIVIVLFTNLMNSSGTKIDKNFLFHYLKRIPKL</sequence>
<dbReference type="PANTHER" id="PTHR23072:SF0">
    <property type="entry name" value="GPI ETHANOLAMINE PHOSPHATE TRANSFERASE 2"/>
    <property type="match status" value="1"/>
</dbReference>
<name>A0A443Q7M4_9ACAR</name>
<evidence type="ECO:0000313" key="5">
    <source>
        <dbReference type="EMBL" id="RWR99036.1"/>
    </source>
</evidence>
<protein>
    <submittedName>
        <fullName evidence="5">GPI ethanolamine phosphate transferase 2-like protein</fullName>
    </submittedName>
</protein>
<dbReference type="GO" id="GO:0005789">
    <property type="term" value="C:endoplasmic reticulum membrane"/>
    <property type="evidence" value="ECO:0007669"/>
    <property type="project" value="TreeGrafter"/>
</dbReference>
<comment type="cofactor">
    <cofactor evidence="1">
        <name>Ca(2+)</name>
        <dbReference type="ChEBI" id="CHEBI:29108"/>
    </cofactor>
</comment>
<dbReference type="Gene3D" id="3.40.720.10">
    <property type="entry name" value="Alkaline Phosphatase, subunit A"/>
    <property type="match status" value="1"/>
</dbReference>
<evidence type="ECO:0000256" key="1">
    <source>
        <dbReference type="ARBA" id="ARBA00001913"/>
    </source>
</evidence>
<feature type="transmembrane region" description="Helical" evidence="3">
    <location>
        <begin position="215"/>
        <end position="240"/>
    </location>
</feature>
<dbReference type="OrthoDB" id="272139at2759"/>
<keyword evidence="6" id="KW-1185">Reference proteome</keyword>
<feature type="non-terminal residue" evidence="5">
    <location>
        <position position="1"/>
    </location>
</feature>
<proteinExistence type="inferred from homology"/>
<dbReference type="Proteomes" id="UP000285301">
    <property type="component" value="Unassembled WGS sequence"/>
</dbReference>
<keyword evidence="3" id="KW-1133">Transmembrane helix</keyword>
<keyword evidence="5" id="KW-0808">Transferase</keyword>
<keyword evidence="3" id="KW-0472">Membrane</keyword>
<feature type="transmembrane region" description="Helical" evidence="3">
    <location>
        <begin position="246"/>
        <end position="263"/>
    </location>
</feature>
<dbReference type="GO" id="GO:0006506">
    <property type="term" value="P:GPI anchor biosynthetic process"/>
    <property type="evidence" value="ECO:0007669"/>
    <property type="project" value="InterPro"/>
</dbReference>
<organism evidence="5 6">
    <name type="scientific">Dinothrombium tinctorium</name>
    <dbReference type="NCBI Taxonomy" id="1965070"/>
    <lineage>
        <taxon>Eukaryota</taxon>
        <taxon>Metazoa</taxon>
        <taxon>Ecdysozoa</taxon>
        <taxon>Arthropoda</taxon>
        <taxon>Chelicerata</taxon>
        <taxon>Arachnida</taxon>
        <taxon>Acari</taxon>
        <taxon>Acariformes</taxon>
        <taxon>Trombidiformes</taxon>
        <taxon>Prostigmata</taxon>
        <taxon>Anystina</taxon>
        <taxon>Parasitengona</taxon>
        <taxon>Trombidioidea</taxon>
        <taxon>Trombidiidae</taxon>
        <taxon>Dinothrombium</taxon>
    </lineage>
</organism>
<evidence type="ECO:0000256" key="2">
    <source>
        <dbReference type="ARBA" id="ARBA00008779"/>
    </source>
</evidence>
<dbReference type="GO" id="GO:0051267">
    <property type="term" value="F:CP2 mannose-ethanolamine phosphotransferase activity"/>
    <property type="evidence" value="ECO:0007669"/>
    <property type="project" value="TreeGrafter"/>
</dbReference>
<dbReference type="EMBL" id="NCKU01017214">
    <property type="protein sequence ID" value="RWR99036.1"/>
    <property type="molecule type" value="Genomic_DNA"/>
</dbReference>
<reference evidence="5 6" key="1">
    <citation type="journal article" date="2018" name="Gigascience">
        <title>Genomes of trombidid mites reveal novel predicted allergens and laterally-transferred genes associated with secondary metabolism.</title>
        <authorList>
            <person name="Dong X."/>
            <person name="Chaisiri K."/>
            <person name="Xia D."/>
            <person name="Armstrong S.D."/>
            <person name="Fang Y."/>
            <person name="Donnelly M.J."/>
            <person name="Kadowaki T."/>
            <person name="McGarry J.W."/>
            <person name="Darby A.C."/>
            <person name="Makepeace B.L."/>
        </authorList>
    </citation>
    <scope>NUCLEOTIDE SEQUENCE [LARGE SCALE GENOMIC DNA]</scope>
    <source>
        <strain evidence="5">UoL-WK</strain>
    </source>
</reference>
<feature type="transmembrane region" description="Helical" evidence="3">
    <location>
        <begin position="182"/>
        <end position="203"/>
    </location>
</feature>
<evidence type="ECO:0000313" key="6">
    <source>
        <dbReference type="Proteomes" id="UP000285301"/>
    </source>
</evidence>
<dbReference type="PANTHER" id="PTHR23072">
    <property type="entry name" value="PHOSPHATIDYLINOSITOL GLYCAN-RELATED"/>
    <property type="match status" value="1"/>
</dbReference>
<dbReference type="Pfam" id="PF00884">
    <property type="entry name" value="Sulfatase"/>
    <property type="match status" value="1"/>
</dbReference>
<evidence type="ECO:0000256" key="3">
    <source>
        <dbReference type="SAM" id="Phobius"/>
    </source>
</evidence>
<gene>
    <name evidence="5" type="ORF">B4U79_18836</name>
</gene>
<accession>A0A443Q7M4</accession>
<feature type="domain" description="Sulfatase N-terminal" evidence="4">
    <location>
        <begin position="18"/>
        <end position="102"/>
    </location>
</feature>